<dbReference type="InterPro" id="IPR036165">
    <property type="entry name" value="YefM-like_sf"/>
</dbReference>
<gene>
    <name evidence="3" type="ORF">G3I74_01225</name>
</gene>
<dbReference type="InterPro" id="IPR051405">
    <property type="entry name" value="phD/YefM_antitoxin"/>
</dbReference>
<proteinExistence type="inferred from homology"/>
<evidence type="ECO:0000313" key="4">
    <source>
        <dbReference type="Proteomes" id="UP000484885"/>
    </source>
</evidence>
<protein>
    <recommendedName>
        <fullName evidence="2">Antitoxin</fullName>
    </recommendedName>
</protein>
<comment type="caution">
    <text evidence="3">The sequence shown here is derived from an EMBL/GenBank/DDBJ whole genome shotgun (WGS) entry which is preliminary data.</text>
</comment>
<dbReference type="PANTHER" id="PTHR33713:SF3">
    <property type="entry name" value="ANTITOXIN"/>
    <property type="match status" value="1"/>
</dbReference>
<dbReference type="Pfam" id="PF02604">
    <property type="entry name" value="PhdYeFM_antitox"/>
    <property type="match status" value="1"/>
</dbReference>
<dbReference type="Gene3D" id="3.40.1620.10">
    <property type="entry name" value="YefM-like domain"/>
    <property type="match status" value="1"/>
</dbReference>
<comment type="similarity">
    <text evidence="1 2">Belongs to the phD/YefM antitoxin family.</text>
</comment>
<evidence type="ECO:0000313" key="3">
    <source>
        <dbReference type="EMBL" id="NDY94353.1"/>
    </source>
</evidence>
<dbReference type="EMBL" id="JAAGSC010000023">
    <property type="protein sequence ID" value="NDY94353.1"/>
    <property type="molecule type" value="Genomic_DNA"/>
</dbReference>
<comment type="function">
    <text evidence="2">Antitoxin component of a type II toxin-antitoxin (TA) system.</text>
</comment>
<dbReference type="NCBIfam" id="TIGR01552">
    <property type="entry name" value="phd_fam"/>
    <property type="match status" value="1"/>
</dbReference>
<dbReference type="Proteomes" id="UP000484885">
    <property type="component" value="Unassembled WGS sequence"/>
</dbReference>
<reference evidence="3 4" key="1">
    <citation type="submission" date="2020-02" db="EMBL/GenBank/DDBJ databases">
        <authorList>
            <person name="Zhang X.-Y."/>
        </authorList>
    </citation>
    <scope>NUCLEOTIDE SEQUENCE [LARGE SCALE GENOMIC DNA]</scope>
    <source>
        <strain evidence="3 4">C33</strain>
    </source>
</reference>
<dbReference type="RefSeq" id="WP_164209309.1">
    <property type="nucleotide sequence ID" value="NZ_JAAGSC010000023.1"/>
</dbReference>
<name>A0A845UR86_9GAMM</name>
<dbReference type="InterPro" id="IPR006442">
    <property type="entry name" value="Antitoxin_Phd/YefM"/>
</dbReference>
<sequence>MRTELVTTLKRKATDLLSELAKDKEPILITQHGLPSAYLIDVDSYERLQARMKLLEGIARGECAVDEGRTVSNDQAKAKMARWLK</sequence>
<organism evidence="3 4">
    <name type="scientific">Wenzhouxiangella limi</name>
    <dbReference type="NCBI Taxonomy" id="2707351"/>
    <lineage>
        <taxon>Bacteria</taxon>
        <taxon>Pseudomonadati</taxon>
        <taxon>Pseudomonadota</taxon>
        <taxon>Gammaproteobacteria</taxon>
        <taxon>Chromatiales</taxon>
        <taxon>Wenzhouxiangellaceae</taxon>
        <taxon>Wenzhouxiangella</taxon>
    </lineage>
</organism>
<dbReference type="PANTHER" id="PTHR33713">
    <property type="entry name" value="ANTITOXIN YAFN-RELATED"/>
    <property type="match status" value="1"/>
</dbReference>
<dbReference type="AlphaFoldDB" id="A0A845UR86"/>
<evidence type="ECO:0000256" key="2">
    <source>
        <dbReference type="RuleBase" id="RU362080"/>
    </source>
</evidence>
<evidence type="ECO:0000256" key="1">
    <source>
        <dbReference type="ARBA" id="ARBA00009981"/>
    </source>
</evidence>
<dbReference type="SUPFAM" id="SSF143120">
    <property type="entry name" value="YefM-like"/>
    <property type="match status" value="1"/>
</dbReference>
<accession>A0A845UR86</accession>
<keyword evidence="4" id="KW-1185">Reference proteome</keyword>